<sequence>MKLREIIRMIVVNLIQNKYKVILTSLGIIIGTMTIILVIAIGRGGEKQIADQFKNMSAETIYVNYQPTTGEKNKEKIERLGIAEIDLIRKENPYIKGIYLRDVFAGQIQVNQKKQTPIMTAVSQGYAEISHYIIENGNDFSELDYEESQKVLVLGYTLAEKYFGNSEQALGQSVQIKGSQYEVIGVLKKTSEGFQGVSPDDTVFIPYATVLENQLNDGDSVPQAVALATNKEVVKKAIKRIQSSLDYVFDDSSVYQIEDAGNRIKAAMESATTMKLLLVSVAAIVFVVGGIGIMNVLFVSVKERTREIGILKAIGTTKKDILLLFLLESIGIGVLGGVTGVGLSYFVIPLLERGSIPMYATLDGKMIAFVFAVLTSAIFGFYPAYKAAKLTPIDALNHD</sequence>
<keyword evidence="4 8" id="KW-1133">Transmembrane helix</keyword>
<keyword evidence="7" id="KW-0040">ANK repeat</keyword>
<dbReference type="GO" id="GO:0022857">
    <property type="term" value="F:transmembrane transporter activity"/>
    <property type="evidence" value="ECO:0007669"/>
    <property type="project" value="TreeGrafter"/>
</dbReference>
<feature type="domain" description="MacB-like periplasmic core" evidence="10">
    <location>
        <begin position="22"/>
        <end position="242"/>
    </location>
</feature>
<evidence type="ECO:0000259" key="9">
    <source>
        <dbReference type="Pfam" id="PF02687"/>
    </source>
</evidence>
<gene>
    <name evidence="11" type="ORF">MX635_00660</name>
</gene>
<feature type="domain" description="ABC3 transporter permease C-terminal" evidence="9">
    <location>
        <begin position="280"/>
        <end position="392"/>
    </location>
</feature>
<evidence type="ECO:0000256" key="8">
    <source>
        <dbReference type="SAM" id="Phobius"/>
    </source>
</evidence>
<evidence type="ECO:0000313" key="12">
    <source>
        <dbReference type="Proteomes" id="UP001249945"/>
    </source>
</evidence>
<feature type="transmembrane region" description="Helical" evidence="8">
    <location>
        <begin position="276"/>
        <end position="301"/>
    </location>
</feature>
<dbReference type="Pfam" id="PF12704">
    <property type="entry name" value="MacB_PCD"/>
    <property type="match status" value="1"/>
</dbReference>
<evidence type="ECO:0000256" key="6">
    <source>
        <dbReference type="ARBA" id="ARBA00038076"/>
    </source>
</evidence>
<dbReference type="AlphaFoldDB" id="A0AAW8R5J2"/>
<evidence type="ECO:0000256" key="7">
    <source>
        <dbReference type="PROSITE-ProRule" id="PRU00023"/>
    </source>
</evidence>
<organism evidence="11 12">
    <name type="scientific">Carnobacterium divergens</name>
    <name type="common">Lactobacillus divergens</name>
    <dbReference type="NCBI Taxonomy" id="2748"/>
    <lineage>
        <taxon>Bacteria</taxon>
        <taxon>Bacillati</taxon>
        <taxon>Bacillota</taxon>
        <taxon>Bacilli</taxon>
        <taxon>Lactobacillales</taxon>
        <taxon>Carnobacteriaceae</taxon>
        <taxon>Carnobacterium</taxon>
    </lineage>
</organism>
<accession>A0AAW8R5J2</accession>
<evidence type="ECO:0000256" key="2">
    <source>
        <dbReference type="ARBA" id="ARBA00022475"/>
    </source>
</evidence>
<name>A0AAW8R5J2_CARDV</name>
<feature type="transmembrane region" description="Helical" evidence="8">
    <location>
        <begin position="366"/>
        <end position="385"/>
    </location>
</feature>
<dbReference type="RefSeq" id="WP_311779723.1">
    <property type="nucleotide sequence ID" value="NZ_JALRMR010000001.1"/>
</dbReference>
<keyword evidence="2" id="KW-1003">Cell membrane</keyword>
<reference evidence="11" key="1">
    <citation type="submission" date="2022-04" db="EMBL/GenBank/DDBJ databases">
        <title>Draft genome sequences of lactic acid bacteria (LAB) strains involved in meat spoilage.</title>
        <authorList>
            <person name="Palevich N."/>
        </authorList>
    </citation>
    <scope>NUCLEOTIDE SEQUENCE</scope>
    <source>
        <strain evidence="11">9-14</strain>
    </source>
</reference>
<evidence type="ECO:0000256" key="1">
    <source>
        <dbReference type="ARBA" id="ARBA00004651"/>
    </source>
</evidence>
<evidence type="ECO:0000256" key="4">
    <source>
        <dbReference type="ARBA" id="ARBA00022989"/>
    </source>
</evidence>
<proteinExistence type="inferred from homology"/>
<comment type="similarity">
    <text evidence="6">Belongs to the ABC-4 integral membrane protein family.</text>
</comment>
<keyword evidence="5 8" id="KW-0472">Membrane</keyword>
<evidence type="ECO:0000313" key="11">
    <source>
        <dbReference type="EMBL" id="MDT1972900.1"/>
    </source>
</evidence>
<dbReference type="Pfam" id="PF02687">
    <property type="entry name" value="FtsX"/>
    <property type="match status" value="1"/>
</dbReference>
<evidence type="ECO:0000256" key="5">
    <source>
        <dbReference type="ARBA" id="ARBA00023136"/>
    </source>
</evidence>
<feature type="transmembrane region" description="Helical" evidence="8">
    <location>
        <begin position="21"/>
        <end position="42"/>
    </location>
</feature>
<dbReference type="PANTHER" id="PTHR30572">
    <property type="entry name" value="MEMBRANE COMPONENT OF TRANSPORTER-RELATED"/>
    <property type="match status" value="1"/>
</dbReference>
<dbReference type="InterPro" id="IPR025857">
    <property type="entry name" value="MacB_PCD"/>
</dbReference>
<evidence type="ECO:0000259" key="10">
    <source>
        <dbReference type="Pfam" id="PF12704"/>
    </source>
</evidence>
<evidence type="ECO:0000256" key="3">
    <source>
        <dbReference type="ARBA" id="ARBA00022692"/>
    </source>
</evidence>
<comment type="subcellular location">
    <subcellularLocation>
        <location evidence="1">Cell membrane</location>
        <topology evidence="1">Multi-pass membrane protein</topology>
    </subcellularLocation>
</comment>
<protein>
    <submittedName>
        <fullName evidence="11">ABC transporter permease</fullName>
    </submittedName>
</protein>
<dbReference type="InterPro" id="IPR050250">
    <property type="entry name" value="Macrolide_Exporter_MacB"/>
</dbReference>
<keyword evidence="3 8" id="KW-0812">Transmembrane</keyword>
<dbReference type="InterPro" id="IPR002110">
    <property type="entry name" value="Ankyrin_rpt"/>
</dbReference>
<dbReference type="GO" id="GO:0005886">
    <property type="term" value="C:plasma membrane"/>
    <property type="evidence" value="ECO:0007669"/>
    <property type="project" value="UniProtKB-SubCell"/>
</dbReference>
<dbReference type="PROSITE" id="PS50088">
    <property type="entry name" value="ANK_REPEAT"/>
    <property type="match status" value="1"/>
</dbReference>
<dbReference type="PANTHER" id="PTHR30572:SF4">
    <property type="entry name" value="ABC TRANSPORTER PERMEASE YTRF"/>
    <property type="match status" value="1"/>
</dbReference>
<dbReference type="EMBL" id="JALRMR010000001">
    <property type="protein sequence ID" value="MDT1972900.1"/>
    <property type="molecule type" value="Genomic_DNA"/>
</dbReference>
<dbReference type="Proteomes" id="UP001249945">
    <property type="component" value="Unassembled WGS sequence"/>
</dbReference>
<feature type="repeat" description="ANK" evidence="7">
    <location>
        <begin position="113"/>
        <end position="145"/>
    </location>
</feature>
<comment type="caution">
    <text evidence="11">The sequence shown here is derived from an EMBL/GenBank/DDBJ whole genome shotgun (WGS) entry which is preliminary data.</text>
</comment>
<dbReference type="InterPro" id="IPR003838">
    <property type="entry name" value="ABC3_permease_C"/>
</dbReference>
<feature type="transmembrane region" description="Helical" evidence="8">
    <location>
        <begin position="321"/>
        <end position="346"/>
    </location>
</feature>